<reference evidence="18 19" key="1">
    <citation type="submission" date="2020-07" db="EMBL/GenBank/DDBJ databases">
        <authorList>
            <person name="Li M."/>
        </authorList>
    </citation>
    <scope>NUCLEOTIDE SEQUENCE [LARGE SCALE GENOMIC DNA]</scope>
    <source>
        <strain evidence="18 19">DSM 23284</strain>
    </source>
</reference>
<dbReference type="PANTHER" id="PTHR42743">
    <property type="entry name" value="AMINO-ACID AMINOTRANSFERASE"/>
    <property type="match status" value="1"/>
</dbReference>
<comment type="catalytic activity">
    <reaction evidence="13 17">
        <text>L-isoleucine + 2-oxoglutarate = (S)-3-methyl-2-oxopentanoate + L-glutamate</text>
        <dbReference type="Rhea" id="RHEA:24801"/>
        <dbReference type="ChEBI" id="CHEBI:16810"/>
        <dbReference type="ChEBI" id="CHEBI:29985"/>
        <dbReference type="ChEBI" id="CHEBI:35146"/>
        <dbReference type="ChEBI" id="CHEBI:58045"/>
        <dbReference type="EC" id="2.6.1.42"/>
    </reaction>
</comment>
<comment type="caution">
    <text evidence="18">The sequence shown here is derived from an EMBL/GenBank/DDBJ whole genome shotgun (WGS) entry which is preliminary data.</text>
</comment>
<dbReference type="FunFam" id="3.20.10.10:FF:000002">
    <property type="entry name" value="D-alanine aminotransferase"/>
    <property type="match status" value="1"/>
</dbReference>
<evidence type="ECO:0000256" key="1">
    <source>
        <dbReference type="ARBA" id="ARBA00001933"/>
    </source>
</evidence>
<keyword evidence="10 16" id="KW-0663">Pyridoxal phosphate</keyword>
<comment type="similarity">
    <text evidence="6 15">Belongs to the class-IV pyridoxal-phosphate-dependent aminotransferase family.</text>
</comment>
<dbReference type="GO" id="GO:0009098">
    <property type="term" value="P:L-leucine biosynthetic process"/>
    <property type="evidence" value="ECO:0007669"/>
    <property type="project" value="UniProtKB-UniPathway"/>
</dbReference>
<evidence type="ECO:0000256" key="7">
    <source>
        <dbReference type="ARBA" id="ARBA00022576"/>
    </source>
</evidence>
<comment type="function">
    <text evidence="2 17">Acts on leucine, isoleucine and valine.</text>
</comment>
<dbReference type="InterPro" id="IPR005785">
    <property type="entry name" value="B_amino_transI"/>
</dbReference>
<evidence type="ECO:0000256" key="4">
    <source>
        <dbReference type="ARBA" id="ARBA00004931"/>
    </source>
</evidence>
<comment type="pathway">
    <text evidence="5 17">Amino-acid biosynthesis; L-leucine biosynthesis; L-leucine from 3-methyl-2-oxobutanoate: step 4/4.</text>
</comment>
<evidence type="ECO:0000256" key="6">
    <source>
        <dbReference type="ARBA" id="ARBA00009320"/>
    </source>
</evidence>
<evidence type="ECO:0000256" key="15">
    <source>
        <dbReference type="RuleBase" id="RU004106"/>
    </source>
</evidence>
<keyword evidence="11 17" id="KW-0100">Branched-chain amino acid biosynthesis</keyword>
<evidence type="ECO:0000256" key="3">
    <source>
        <dbReference type="ARBA" id="ARBA00004824"/>
    </source>
</evidence>
<dbReference type="InterPro" id="IPR018300">
    <property type="entry name" value="Aminotrans_IV_CS"/>
</dbReference>
<comment type="pathway">
    <text evidence="3 17">Amino-acid biosynthesis; L-isoleucine biosynthesis; L-isoleucine from 2-oxobutanoate: step 4/4.</text>
</comment>
<dbReference type="SUPFAM" id="SSF56752">
    <property type="entry name" value="D-aminoacid aminotransferase-like PLP-dependent enzymes"/>
    <property type="match status" value="1"/>
</dbReference>
<dbReference type="NCBIfam" id="TIGR01122">
    <property type="entry name" value="ilvE_I"/>
    <property type="match status" value="1"/>
</dbReference>
<evidence type="ECO:0000256" key="16">
    <source>
        <dbReference type="RuleBase" id="RU004516"/>
    </source>
</evidence>
<evidence type="ECO:0000313" key="19">
    <source>
        <dbReference type="Proteomes" id="UP000559404"/>
    </source>
</evidence>
<accession>A0A838XWJ3</accession>
<reference evidence="18 19" key="2">
    <citation type="submission" date="2020-08" db="EMBL/GenBank/DDBJ databases">
        <title>Stappia taiwanensis sp. nov., isolated from a coastal thermal spring.</title>
        <authorList>
            <person name="Kampfer P."/>
        </authorList>
    </citation>
    <scope>NUCLEOTIDE SEQUENCE [LARGE SCALE GENOMIC DNA]</scope>
    <source>
        <strain evidence="18 19">DSM 23284</strain>
    </source>
</reference>
<evidence type="ECO:0000256" key="8">
    <source>
        <dbReference type="ARBA" id="ARBA00022605"/>
    </source>
</evidence>
<dbReference type="GO" id="GO:0009099">
    <property type="term" value="P:L-valine biosynthetic process"/>
    <property type="evidence" value="ECO:0007669"/>
    <property type="project" value="UniProtKB-UniPathway"/>
</dbReference>
<dbReference type="InterPro" id="IPR050571">
    <property type="entry name" value="Class-IV_PLP-Dep_Aminotrnsfr"/>
</dbReference>
<dbReference type="CDD" id="cd01557">
    <property type="entry name" value="BCAT_beta_family"/>
    <property type="match status" value="1"/>
</dbReference>
<dbReference type="EMBL" id="JACEON010000004">
    <property type="protein sequence ID" value="MBA4611200.1"/>
    <property type="molecule type" value="Genomic_DNA"/>
</dbReference>
<dbReference type="InterPro" id="IPR036038">
    <property type="entry name" value="Aminotransferase-like"/>
</dbReference>
<comment type="cofactor">
    <cofactor evidence="1 16">
        <name>pyridoxal 5'-phosphate</name>
        <dbReference type="ChEBI" id="CHEBI:597326"/>
    </cofactor>
</comment>
<keyword evidence="7 17" id="KW-0032">Aminotransferase</keyword>
<dbReference type="NCBIfam" id="NF005726">
    <property type="entry name" value="PRK07544.1"/>
    <property type="match status" value="1"/>
</dbReference>
<sequence>MAHVPFDQLNGEIWYDGTFVPWADAKLHVLSHGLHYASSVFEGERAYGGEVFKLNEHTERLHTSAEILGFTIPWSVEEINDATRTLLTRMNLVDAYVRPIAWRGSEMMGVAAQANSIHMAIAAWEWPSYFKPEERLKGIRLDMATYRRPDPATAPSRSKAAGLYMICTLSKHEAERKGFADALMLDWRGQVAEATGANVFFVKDGKLHTPTPDCFLDGITRRTVMGLARKRGIEVVERAIMPEEMEGFEQCFLTGTAAEVTPVSEIGPYTFQVGDLTKALMEDYTAEVTPKASAKVAAAE</sequence>
<dbReference type="InterPro" id="IPR043131">
    <property type="entry name" value="BCAT-like_N"/>
</dbReference>
<comment type="catalytic activity">
    <reaction evidence="14 17">
        <text>L-leucine + 2-oxoglutarate = 4-methyl-2-oxopentanoate + L-glutamate</text>
        <dbReference type="Rhea" id="RHEA:18321"/>
        <dbReference type="ChEBI" id="CHEBI:16810"/>
        <dbReference type="ChEBI" id="CHEBI:17865"/>
        <dbReference type="ChEBI" id="CHEBI:29985"/>
        <dbReference type="ChEBI" id="CHEBI:57427"/>
        <dbReference type="EC" id="2.6.1.42"/>
    </reaction>
</comment>
<organism evidence="18 19">
    <name type="scientific">Stappia taiwanensis</name>
    <dbReference type="NCBI Taxonomy" id="992267"/>
    <lineage>
        <taxon>Bacteria</taxon>
        <taxon>Pseudomonadati</taxon>
        <taxon>Pseudomonadota</taxon>
        <taxon>Alphaproteobacteria</taxon>
        <taxon>Hyphomicrobiales</taxon>
        <taxon>Stappiaceae</taxon>
        <taxon>Stappia</taxon>
    </lineage>
</organism>
<dbReference type="UniPathway" id="UPA00049">
    <property type="reaction ID" value="UER00062"/>
</dbReference>
<keyword evidence="19" id="KW-1185">Reference proteome</keyword>
<evidence type="ECO:0000256" key="2">
    <source>
        <dbReference type="ARBA" id="ARBA00003109"/>
    </source>
</evidence>
<gene>
    <name evidence="17" type="primary">ilvE</name>
    <name evidence="18" type="ORF">H1W37_06040</name>
</gene>
<dbReference type="Proteomes" id="UP000559404">
    <property type="component" value="Unassembled WGS sequence"/>
</dbReference>
<dbReference type="InterPro" id="IPR043132">
    <property type="entry name" value="BCAT-like_C"/>
</dbReference>
<dbReference type="PANTHER" id="PTHR42743:SF11">
    <property type="entry name" value="AMINODEOXYCHORISMATE LYASE"/>
    <property type="match status" value="1"/>
</dbReference>
<dbReference type="Gene3D" id="3.20.10.10">
    <property type="entry name" value="D-amino Acid Aminotransferase, subunit A, domain 2"/>
    <property type="match status" value="1"/>
</dbReference>
<dbReference type="Gene3D" id="3.30.470.10">
    <property type="match status" value="1"/>
</dbReference>
<dbReference type="AlphaFoldDB" id="A0A838XWJ3"/>
<proteinExistence type="inferred from homology"/>
<evidence type="ECO:0000256" key="14">
    <source>
        <dbReference type="ARBA" id="ARBA00049229"/>
    </source>
</evidence>
<evidence type="ECO:0000256" key="5">
    <source>
        <dbReference type="ARBA" id="ARBA00005072"/>
    </source>
</evidence>
<dbReference type="EC" id="2.6.1.42" evidence="17"/>
<dbReference type="Pfam" id="PF01063">
    <property type="entry name" value="Aminotran_4"/>
    <property type="match status" value="1"/>
</dbReference>
<evidence type="ECO:0000256" key="13">
    <source>
        <dbReference type="ARBA" id="ARBA00048798"/>
    </source>
</evidence>
<dbReference type="NCBIfam" id="NF005146">
    <property type="entry name" value="PRK06606.1"/>
    <property type="match status" value="1"/>
</dbReference>
<keyword evidence="8 17" id="KW-0028">Amino-acid biosynthesis</keyword>
<comment type="pathway">
    <text evidence="4 17">Amino-acid biosynthesis; L-valine biosynthesis; L-valine from pyruvate: step 4/4.</text>
</comment>
<dbReference type="RefSeq" id="WP_181759396.1">
    <property type="nucleotide sequence ID" value="NZ_BMCR01000002.1"/>
</dbReference>
<evidence type="ECO:0000256" key="12">
    <source>
        <dbReference type="ARBA" id="ARBA00048212"/>
    </source>
</evidence>
<evidence type="ECO:0000256" key="10">
    <source>
        <dbReference type="ARBA" id="ARBA00022898"/>
    </source>
</evidence>
<dbReference type="UniPathway" id="UPA00047">
    <property type="reaction ID" value="UER00058"/>
</dbReference>
<comment type="catalytic activity">
    <reaction evidence="12 17">
        <text>L-valine + 2-oxoglutarate = 3-methyl-2-oxobutanoate + L-glutamate</text>
        <dbReference type="Rhea" id="RHEA:24813"/>
        <dbReference type="ChEBI" id="CHEBI:11851"/>
        <dbReference type="ChEBI" id="CHEBI:16810"/>
        <dbReference type="ChEBI" id="CHEBI:29985"/>
        <dbReference type="ChEBI" id="CHEBI:57762"/>
        <dbReference type="EC" id="2.6.1.42"/>
    </reaction>
</comment>
<dbReference type="InterPro" id="IPR033939">
    <property type="entry name" value="BCAT_family"/>
</dbReference>
<dbReference type="UniPathway" id="UPA00048">
    <property type="reaction ID" value="UER00073"/>
</dbReference>
<evidence type="ECO:0000256" key="17">
    <source>
        <dbReference type="RuleBase" id="RU364094"/>
    </source>
</evidence>
<dbReference type="GO" id="GO:0009097">
    <property type="term" value="P:isoleucine biosynthetic process"/>
    <property type="evidence" value="ECO:0007669"/>
    <property type="project" value="UniProtKB-UniPathway"/>
</dbReference>
<dbReference type="GO" id="GO:0004084">
    <property type="term" value="F:branched-chain-amino-acid transaminase activity"/>
    <property type="evidence" value="ECO:0007669"/>
    <property type="project" value="UniProtKB-EC"/>
</dbReference>
<evidence type="ECO:0000256" key="11">
    <source>
        <dbReference type="ARBA" id="ARBA00023304"/>
    </source>
</evidence>
<evidence type="ECO:0000256" key="9">
    <source>
        <dbReference type="ARBA" id="ARBA00022679"/>
    </source>
</evidence>
<keyword evidence="9 17" id="KW-0808">Transferase</keyword>
<dbReference type="PROSITE" id="PS00770">
    <property type="entry name" value="AA_TRANSFER_CLASS_4"/>
    <property type="match status" value="1"/>
</dbReference>
<dbReference type="InterPro" id="IPR001544">
    <property type="entry name" value="Aminotrans_IV"/>
</dbReference>
<protein>
    <recommendedName>
        <fullName evidence="17">Branched-chain-amino-acid aminotransferase</fullName>
        <shortName evidence="17">BCAT</shortName>
        <ecNumber evidence="17">2.6.1.42</ecNumber>
    </recommendedName>
</protein>
<evidence type="ECO:0000313" key="18">
    <source>
        <dbReference type="EMBL" id="MBA4611200.1"/>
    </source>
</evidence>
<name>A0A838XWJ3_9HYPH</name>